<comment type="caution">
    <text evidence="4">The sequence shown here is derived from an EMBL/GenBank/DDBJ whole genome shotgun (WGS) entry which is preliminary data.</text>
</comment>
<gene>
    <name evidence="4" type="ORF">GCM10010833_14180</name>
</gene>
<feature type="domain" description="GIY-YIG" evidence="3">
    <location>
        <begin position="1"/>
        <end position="76"/>
    </location>
</feature>
<dbReference type="Pfam" id="PF01541">
    <property type="entry name" value="GIY-YIG"/>
    <property type="match status" value="1"/>
</dbReference>
<evidence type="ECO:0000256" key="2">
    <source>
        <dbReference type="SAM" id="MobiDB-lite"/>
    </source>
</evidence>
<keyword evidence="5" id="KW-1185">Reference proteome</keyword>
<dbReference type="InterPro" id="IPR035901">
    <property type="entry name" value="GIY-YIG_endonuc_sf"/>
</dbReference>
<comment type="similarity">
    <text evidence="1">Belongs to the UPF0213 family.</text>
</comment>
<accession>A0ABQ1J5Q8</accession>
<dbReference type="Proteomes" id="UP000614261">
    <property type="component" value="Unassembled WGS sequence"/>
</dbReference>
<dbReference type="CDD" id="cd10456">
    <property type="entry name" value="GIY-YIG_UPF0213"/>
    <property type="match status" value="1"/>
</dbReference>
<evidence type="ECO:0000313" key="4">
    <source>
        <dbReference type="EMBL" id="GGB60464.1"/>
    </source>
</evidence>
<evidence type="ECO:0000256" key="1">
    <source>
        <dbReference type="ARBA" id="ARBA00007435"/>
    </source>
</evidence>
<dbReference type="PROSITE" id="PS50164">
    <property type="entry name" value="GIY_YIG"/>
    <property type="match status" value="1"/>
</dbReference>
<dbReference type="PANTHER" id="PTHR34477:SF1">
    <property type="entry name" value="UPF0213 PROTEIN YHBQ"/>
    <property type="match status" value="1"/>
</dbReference>
<evidence type="ECO:0000313" key="5">
    <source>
        <dbReference type="Proteomes" id="UP000614261"/>
    </source>
</evidence>
<dbReference type="RefSeq" id="WP_188513669.1">
    <property type="nucleotide sequence ID" value="NZ_BMGD01000002.1"/>
</dbReference>
<organism evidence="4 5">
    <name type="scientific">Blastomonas aquatica</name>
    <dbReference type="NCBI Taxonomy" id="1510276"/>
    <lineage>
        <taxon>Bacteria</taxon>
        <taxon>Pseudomonadati</taxon>
        <taxon>Pseudomonadota</taxon>
        <taxon>Alphaproteobacteria</taxon>
        <taxon>Sphingomonadales</taxon>
        <taxon>Sphingomonadaceae</taxon>
        <taxon>Blastomonas</taxon>
    </lineage>
</organism>
<sequence length="136" mass="15587">MAFWVYILKCADGKFYTGQTDDLERRMGEHQHGGFCDSTSRRRPVELVWSEYYQTRGDAVEVEKQIKSWSRAKKIGLINGDWDMVSFYARPPHERPSTSRLRREVHPERLACQPAEGLGTNGGGVIEEQEAQGQNL</sequence>
<dbReference type="SUPFAM" id="SSF82771">
    <property type="entry name" value="GIY-YIG endonuclease"/>
    <property type="match status" value="1"/>
</dbReference>
<feature type="region of interest" description="Disordered" evidence="2">
    <location>
        <begin position="110"/>
        <end position="136"/>
    </location>
</feature>
<reference evidence="5" key="1">
    <citation type="journal article" date="2019" name="Int. J. Syst. Evol. Microbiol.">
        <title>The Global Catalogue of Microorganisms (GCM) 10K type strain sequencing project: providing services to taxonomists for standard genome sequencing and annotation.</title>
        <authorList>
            <consortium name="The Broad Institute Genomics Platform"/>
            <consortium name="The Broad Institute Genome Sequencing Center for Infectious Disease"/>
            <person name="Wu L."/>
            <person name="Ma J."/>
        </authorList>
    </citation>
    <scope>NUCLEOTIDE SEQUENCE [LARGE SCALE GENOMIC DNA]</scope>
    <source>
        <strain evidence="5">CGMCC 1.12851</strain>
    </source>
</reference>
<dbReference type="InterPro" id="IPR050190">
    <property type="entry name" value="UPF0213_domain"/>
</dbReference>
<dbReference type="EMBL" id="BMGD01000002">
    <property type="protein sequence ID" value="GGB60464.1"/>
    <property type="molecule type" value="Genomic_DNA"/>
</dbReference>
<dbReference type="InterPro" id="IPR000305">
    <property type="entry name" value="GIY-YIG_endonuc"/>
</dbReference>
<dbReference type="Gene3D" id="3.40.1440.10">
    <property type="entry name" value="GIY-YIG endonuclease"/>
    <property type="match status" value="1"/>
</dbReference>
<dbReference type="SMART" id="SM00465">
    <property type="entry name" value="GIYc"/>
    <property type="match status" value="1"/>
</dbReference>
<dbReference type="PANTHER" id="PTHR34477">
    <property type="entry name" value="UPF0213 PROTEIN YHBQ"/>
    <property type="match status" value="1"/>
</dbReference>
<proteinExistence type="inferred from homology"/>
<evidence type="ECO:0000259" key="3">
    <source>
        <dbReference type="PROSITE" id="PS50164"/>
    </source>
</evidence>
<protein>
    <recommendedName>
        <fullName evidence="3">GIY-YIG domain-containing protein</fullName>
    </recommendedName>
</protein>
<name>A0ABQ1J5Q8_9SPHN</name>